<evidence type="ECO:0000256" key="5">
    <source>
        <dbReference type="PIRSR" id="PIRSR000350-4"/>
    </source>
</evidence>
<keyword evidence="3 4" id="KW-0274">FAD</keyword>
<dbReference type="SUPFAM" id="SSF51905">
    <property type="entry name" value="FAD/NAD(P)-binding domain"/>
    <property type="match status" value="1"/>
</dbReference>
<feature type="domain" description="FAD/NAD(P)-binding" evidence="7">
    <location>
        <begin position="10"/>
        <end position="315"/>
    </location>
</feature>
<gene>
    <name evidence="8" type="ORF">FOL01_0192</name>
</gene>
<evidence type="ECO:0000256" key="3">
    <source>
        <dbReference type="ARBA" id="ARBA00022827"/>
    </source>
</evidence>
<name>A0A1L6R935_9LACO</name>
<evidence type="ECO:0000313" key="9">
    <source>
        <dbReference type="Proteomes" id="UP000185473"/>
    </source>
</evidence>
<dbReference type="PIRSF" id="PIRSF000350">
    <property type="entry name" value="Mercury_reductase_MerA"/>
    <property type="match status" value="1"/>
</dbReference>
<dbReference type="PRINTS" id="PR00411">
    <property type="entry name" value="PNDRDTASEI"/>
</dbReference>
<feature type="disulfide bond" description="Redox-active" evidence="5">
    <location>
        <begin position="47"/>
        <end position="52"/>
    </location>
</feature>
<dbReference type="GO" id="GO:0000166">
    <property type="term" value="F:nucleotide binding"/>
    <property type="evidence" value="ECO:0007669"/>
    <property type="project" value="UniProtKB-KW"/>
</dbReference>
<feature type="binding site" evidence="4">
    <location>
        <position position="56"/>
    </location>
    <ligand>
        <name>FAD</name>
        <dbReference type="ChEBI" id="CHEBI:57692"/>
    </ligand>
</feature>
<dbReference type="InterPro" id="IPR036188">
    <property type="entry name" value="FAD/NAD-bd_sf"/>
</dbReference>
<protein>
    <submittedName>
        <fullName evidence="8">Glutathione reductase</fullName>
    </submittedName>
</protein>
<dbReference type="RefSeq" id="WP_075268898.1">
    <property type="nucleotide sequence ID" value="NZ_CP014332.1"/>
</dbReference>
<sequence length="451" mass="48218">MKAVSEVKQYDVAIVGAGPAGLAAAHQLHDAGKNVVVIEKYLWGGTCPNYGCDPKKILLGAVEAKEFTEFLSDSGIDGHVDINWSDLMARKNQYTDGISTGTEQSLTASDIDHIAGEASFIDEQTAVIHRHGQEVATVFATDWVLAVGQRPAQLSFPGAELTVDSEQFLSLPDLPDEVVIIGGGFVAIEFASIAAAAGAKVSLVVRGDRLLKSFDETMVDSLMDQLDDRGVQMYFGTEVTEITSADNGLEATLSFGNTLSAGLIVRAAGRVGNHDTLALENAHVQFSEQGILVDHYLRTSNPHVYAVGDVANSPAPKITPLASFESQHVANEILGEEQSISYPARPVVVYGTPKLAQTGVTTETDDTDRYTVNDLDITSWYTSYRQGEPAARVKTVINGDGQIVGASVLSTHADELINYLSSAINQGLTKEAVSQQLTAYPSVASDLTYFF</sequence>
<dbReference type="AlphaFoldDB" id="A0A1L6R935"/>
<dbReference type="GO" id="GO:0016491">
    <property type="term" value="F:oxidoreductase activity"/>
    <property type="evidence" value="ECO:0007669"/>
    <property type="project" value="InterPro"/>
</dbReference>
<proteinExistence type="inferred from homology"/>
<feature type="domain" description="Pyridine nucleotide-disulphide oxidoreductase dimerisation" evidence="6">
    <location>
        <begin position="346"/>
        <end position="445"/>
    </location>
</feature>
<dbReference type="SUPFAM" id="SSF55424">
    <property type="entry name" value="FAD/NAD-linked reductases, dimerisation (C-terminal) domain"/>
    <property type="match status" value="1"/>
</dbReference>
<dbReference type="InterPro" id="IPR001100">
    <property type="entry name" value="Pyr_nuc-diS_OxRdtase"/>
</dbReference>
<feature type="binding site" evidence="4">
    <location>
        <position position="309"/>
    </location>
    <ligand>
        <name>FAD</name>
        <dbReference type="ChEBI" id="CHEBI:57692"/>
    </ligand>
</feature>
<dbReference type="InterPro" id="IPR023753">
    <property type="entry name" value="FAD/NAD-binding_dom"/>
</dbReference>
<dbReference type="Pfam" id="PF07992">
    <property type="entry name" value="Pyr_redox_2"/>
    <property type="match status" value="1"/>
</dbReference>
<evidence type="ECO:0000256" key="4">
    <source>
        <dbReference type="PIRSR" id="PIRSR000350-3"/>
    </source>
</evidence>
<evidence type="ECO:0000256" key="2">
    <source>
        <dbReference type="ARBA" id="ARBA00022630"/>
    </source>
</evidence>
<dbReference type="Gene3D" id="3.30.390.30">
    <property type="match status" value="1"/>
</dbReference>
<organism evidence="8 9">
    <name type="scientific">Weissella jogaejeotgali</name>
    <dbReference type="NCBI Taxonomy" id="1631871"/>
    <lineage>
        <taxon>Bacteria</taxon>
        <taxon>Bacillati</taxon>
        <taxon>Bacillota</taxon>
        <taxon>Bacilli</taxon>
        <taxon>Lactobacillales</taxon>
        <taxon>Lactobacillaceae</taxon>
        <taxon>Weissella</taxon>
    </lineage>
</organism>
<evidence type="ECO:0000259" key="6">
    <source>
        <dbReference type="Pfam" id="PF02852"/>
    </source>
</evidence>
<dbReference type="Pfam" id="PF02852">
    <property type="entry name" value="Pyr_redox_dim"/>
    <property type="match status" value="1"/>
</dbReference>
<dbReference type="Proteomes" id="UP000185473">
    <property type="component" value="Chromosome"/>
</dbReference>
<dbReference type="EMBL" id="CP014332">
    <property type="protein sequence ID" value="APS41051.1"/>
    <property type="molecule type" value="Genomic_DNA"/>
</dbReference>
<keyword evidence="4" id="KW-0520">NAD</keyword>
<evidence type="ECO:0000313" key="8">
    <source>
        <dbReference type="EMBL" id="APS41051.1"/>
    </source>
</evidence>
<evidence type="ECO:0000256" key="1">
    <source>
        <dbReference type="ARBA" id="ARBA00007532"/>
    </source>
</evidence>
<dbReference type="PANTHER" id="PTHR43014">
    <property type="entry name" value="MERCURIC REDUCTASE"/>
    <property type="match status" value="1"/>
</dbReference>
<reference evidence="8 9" key="1">
    <citation type="submission" date="2016-02" db="EMBL/GenBank/DDBJ databases">
        <title>Complete Genome Sequence of Weissella jogaejeotgali FOL01.</title>
        <authorList>
            <person name="Lee J.-H."/>
            <person name="Ku H.-J."/>
        </authorList>
    </citation>
    <scope>NUCLEOTIDE SEQUENCE [LARGE SCALE GENOMIC DNA]</scope>
    <source>
        <strain evidence="8 9">FOL01</strain>
    </source>
</reference>
<dbReference type="STRING" id="1631871.FOL01_0192"/>
<dbReference type="InterPro" id="IPR016156">
    <property type="entry name" value="FAD/NAD-linked_Rdtase_dimer_sf"/>
</dbReference>
<dbReference type="KEGG" id="wjo:FOL01_0192"/>
<dbReference type="PANTHER" id="PTHR43014:SF5">
    <property type="entry name" value="GLUTATHIONE REDUCTASE (NADPH)"/>
    <property type="match status" value="1"/>
</dbReference>
<feature type="binding site" evidence="4">
    <location>
        <begin position="182"/>
        <end position="189"/>
    </location>
    <ligand>
        <name>NAD(+)</name>
        <dbReference type="ChEBI" id="CHEBI:57540"/>
    </ligand>
</feature>
<comment type="cofactor">
    <cofactor evidence="4">
        <name>FAD</name>
        <dbReference type="ChEBI" id="CHEBI:57692"/>
    </cofactor>
    <text evidence="4">Binds 1 FAD per subunit.</text>
</comment>
<keyword evidence="4" id="KW-0547">Nucleotide-binding</keyword>
<accession>A0A1L6R935</accession>
<feature type="binding site" evidence="4">
    <location>
        <position position="269"/>
    </location>
    <ligand>
        <name>NAD(+)</name>
        <dbReference type="ChEBI" id="CHEBI:57540"/>
    </ligand>
</feature>
<dbReference type="Gene3D" id="3.50.50.60">
    <property type="entry name" value="FAD/NAD(P)-binding domain"/>
    <property type="match status" value="2"/>
</dbReference>
<keyword evidence="2" id="KW-0285">Flavoprotein</keyword>
<comment type="similarity">
    <text evidence="1">Belongs to the class-I pyridine nucleotide-disulfide oxidoreductase family.</text>
</comment>
<evidence type="ECO:0000259" key="7">
    <source>
        <dbReference type="Pfam" id="PF07992"/>
    </source>
</evidence>
<keyword evidence="9" id="KW-1185">Reference proteome</keyword>
<dbReference type="InterPro" id="IPR004099">
    <property type="entry name" value="Pyr_nucl-diS_OxRdtase_dimer"/>
</dbReference>
<dbReference type="PRINTS" id="PR00368">
    <property type="entry name" value="FADPNR"/>
</dbReference>